<dbReference type="InterPro" id="IPR045619">
    <property type="entry name" value="DUF6443"/>
</dbReference>
<protein>
    <recommendedName>
        <fullName evidence="2">DUF6443 domain-containing protein</fullName>
    </recommendedName>
</protein>
<sequence>MKYFIILFLAFLAGPLFLSAQPGPYGTTIPINFIRTWTSQQPYKNTLDVVDINRKPNEVVQTTQYADGLGRPLQAVVKQGSQVTGNPAQDVVVPVCYDAFGKESLKYLPYVSTGTDGSLKHDPFTEQKSFYNTLLSGQGETFYYSQTNFEASPLNRVQKLLAPGNSWVGNDKGVEVKYWFNTTADSVRIWEVTNATNNTGTFGTYSGTNQYNANELFKNVTVDESGKQTITFKDKKGHVVLTKVQYTGTADEGAGINGHGWIYTYYIYDRLNNLRCIIQPEGVNALITSNYQLTTTILNEQCFRYEYDARNRMIMKKAPGAVEVYMIYDERERLVMTQDANMRKDSKWQAILYDVLNRPLLTGFINYTGSFASLQALVKTQTQTQTETPLQIQTGTTTVPVSADLVLNTPGVSGDKQATNSIVLDDNFTSADEFVAEIVAAGTVGSGGTTTAIKANISCNPLPPATTLDVLTQIHYDDYSELPTGLTASVLPYTNTGFIGSYNTAPDYAQEIKASDKTKGFVTWTRTRVLGTDQFISNANLYDDKGRLIQVQSLNATGGKDVVTAQYNWAGKPLRSLQKIDKGGANAQSIELLTTHAYDDLGRVASVKKKVTKAGVVDAEKIIVQNEYDALGQLKKETLAPEYNSNTGLESLTYDYNIRGWLLGANRDYIKNANSTANYFGYDLGYDKTNTIIPSESYTAQFNGNIAGTIWKTKGSGELRKYDFTYDAVSRLTGAAFGQYTGSNFDNNGKVNYSVSNLSYDANGNIITMNQMGLKGTSSDFIDKLAYHYIPGTNKLLEVIDAKNDANSSLGDFKYNAKSGKDYDYDDNGNLTQDLNKSINAKGIVYNHLNLPQKIKTAKGTVEYVYDAAGNKLKKIVTEGTMVKTTLYLDGAVFQNDTLQFIAHEEGRIRITRNPQLNTQNFTFDYFLRDYLGNVRMVLTDEQQTNGYNPITFEDANKTYEQNYYDKADVGVTARPPAFGDEATNGKQVQLLRKTTQSVGVGKLIKVMAGDKINAKVDYYTPDVVTDNSNANGLNSALGSLGNLIDNGAAGAVLKGTGTAITNGLTAAGFIGNLLNDQNNTNASENPKAYLNVLFFDEQFNYVSQNSGFSQIGVKGSKDQRVLSNKEAAKNGWAYVYVNNESNNLVYFDNFQVSQERGRILEENHYYPYGLTMAGISSKAASFGGAENKYKYNGIEQNNDFDINMYDAYYRSLDPQTGRFWQQDPRLGMSISSYAAMQDNPVFYADPLGDTVINGQKYEPTSFANATYLAGVTVTPTSSKKAELADYLSRVGTEIESMKCHIDGQREALKEQQRMLEVYSKLDFAHGQVMPPMSPFWGHFIQRTYGSHYVGTNGYLGGLVPTTGMPPAVGIAGGVNALGAVENLGEGEALFNFGGSAGRHMMEPGRTVPVQILEQAISGSEGLVDPKGSQALMHYIEMSKNGKLYNLEVLYDEPTNTIWHFKYTQDPIGPLKAIPK</sequence>
<feature type="domain" description="DUF6443" evidence="2">
    <location>
        <begin position="43"/>
        <end position="179"/>
    </location>
</feature>
<dbReference type="InterPro" id="IPR022385">
    <property type="entry name" value="Rhs_assc_core"/>
</dbReference>
<evidence type="ECO:0000313" key="3">
    <source>
        <dbReference type="EMBL" id="MBV4360612.1"/>
    </source>
</evidence>
<name>A0A9E2SEG0_9BACT</name>
<evidence type="ECO:0000313" key="4">
    <source>
        <dbReference type="Proteomes" id="UP000812270"/>
    </source>
</evidence>
<dbReference type="PANTHER" id="PTHR32305:SF15">
    <property type="entry name" value="PROTEIN RHSA-RELATED"/>
    <property type="match status" value="1"/>
</dbReference>
<dbReference type="RefSeq" id="WP_217795155.1">
    <property type="nucleotide sequence ID" value="NZ_JAHSPG010000018.1"/>
</dbReference>
<feature type="signal peptide" evidence="1">
    <location>
        <begin position="1"/>
        <end position="20"/>
    </location>
</feature>
<evidence type="ECO:0000259" key="2">
    <source>
        <dbReference type="Pfam" id="PF20041"/>
    </source>
</evidence>
<comment type="caution">
    <text evidence="3">The sequence shown here is derived from an EMBL/GenBank/DDBJ whole genome shotgun (WGS) entry which is preliminary data.</text>
</comment>
<evidence type="ECO:0000256" key="1">
    <source>
        <dbReference type="SAM" id="SignalP"/>
    </source>
</evidence>
<dbReference type="Proteomes" id="UP000812270">
    <property type="component" value="Unassembled WGS sequence"/>
</dbReference>
<feature type="chain" id="PRO_5038472842" description="DUF6443 domain-containing protein" evidence="1">
    <location>
        <begin position="21"/>
        <end position="1476"/>
    </location>
</feature>
<gene>
    <name evidence="3" type="ORF">KTO63_25835</name>
</gene>
<dbReference type="PANTHER" id="PTHR32305">
    <property type="match status" value="1"/>
</dbReference>
<organism evidence="3 4">
    <name type="scientific">Pinibacter aurantiacus</name>
    <dbReference type="NCBI Taxonomy" id="2851599"/>
    <lineage>
        <taxon>Bacteria</taxon>
        <taxon>Pseudomonadati</taxon>
        <taxon>Bacteroidota</taxon>
        <taxon>Chitinophagia</taxon>
        <taxon>Chitinophagales</taxon>
        <taxon>Chitinophagaceae</taxon>
        <taxon>Pinibacter</taxon>
    </lineage>
</organism>
<dbReference type="EMBL" id="JAHSPG010000018">
    <property type="protein sequence ID" value="MBV4360612.1"/>
    <property type="molecule type" value="Genomic_DNA"/>
</dbReference>
<keyword evidence="4" id="KW-1185">Reference proteome</keyword>
<dbReference type="InterPro" id="IPR050708">
    <property type="entry name" value="T6SS_VgrG/RHS"/>
</dbReference>
<dbReference type="NCBIfam" id="TIGR03696">
    <property type="entry name" value="Rhs_assc_core"/>
    <property type="match status" value="1"/>
</dbReference>
<reference evidence="3" key="1">
    <citation type="submission" date="2021-06" db="EMBL/GenBank/DDBJ databases">
        <authorList>
            <person name="Huq M.A."/>
        </authorList>
    </citation>
    <scope>NUCLEOTIDE SEQUENCE</scope>
    <source>
        <strain evidence="3">MAH-26</strain>
    </source>
</reference>
<keyword evidence="1" id="KW-0732">Signal</keyword>
<dbReference type="Pfam" id="PF20041">
    <property type="entry name" value="DUF6443"/>
    <property type="match status" value="1"/>
</dbReference>
<proteinExistence type="predicted"/>
<accession>A0A9E2SEG0</accession>